<gene>
    <name evidence="1" type="ORF">LEA_16597</name>
</gene>
<accession>K1S6E7</accession>
<dbReference type="EMBL" id="AJWY01011347">
    <property type="protein sequence ID" value="EKC53003.1"/>
    <property type="molecule type" value="Genomic_DNA"/>
</dbReference>
<evidence type="ECO:0000313" key="1">
    <source>
        <dbReference type="EMBL" id="EKC53003.1"/>
    </source>
</evidence>
<reference evidence="1" key="1">
    <citation type="journal article" date="2013" name="Environ. Microbiol.">
        <title>Microbiota from the distal guts of lean and obese adolescents exhibit partial functional redundancy besides clear differences in community structure.</title>
        <authorList>
            <person name="Ferrer M."/>
            <person name="Ruiz A."/>
            <person name="Lanza F."/>
            <person name="Haange S.B."/>
            <person name="Oberbach A."/>
            <person name="Till H."/>
            <person name="Bargiela R."/>
            <person name="Campoy C."/>
            <person name="Segura M.T."/>
            <person name="Richter M."/>
            <person name="von Bergen M."/>
            <person name="Seifert J."/>
            <person name="Suarez A."/>
        </authorList>
    </citation>
    <scope>NUCLEOTIDE SEQUENCE</scope>
</reference>
<dbReference type="AlphaFoldDB" id="K1S6E7"/>
<protein>
    <recommendedName>
        <fullName evidence="2">N-acetylmuramoyl-L-alanine amidase</fullName>
    </recommendedName>
</protein>
<proteinExistence type="predicted"/>
<organism evidence="1">
    <name type="scientific">human gut metagenome</name>
    <dbReference type="NCBI Taxonomy" id="408170"/>
    <lineage>
        <taxon>unclassified sequences</taxon>
        <taxon>metagenomes</taxon>
        <taxon>organismal metagenomes</taxon>
    </lineage>
</organism>
<sequence length="49" mass="5391">SIDLTQTSYSTIPSVDMELGNAYSDHSDAILDQLAEGLLQGINVYFQQQ</sequence>
<feature type="non-terminal residue" evidence="1">
    <location>
        <position position="1"/>
    </location>
</feature>
<comment type="caution">
    <text evidence="1">The sequence shown here is derived from an EMBL/GenBank/DDBJ whole genome shotgun (WGS) entry which is preliminary data.</text>
</comment>
<name>K1S6E7_9ZZZZ</name>
<evidence type="ECO:0008006" key="2">
    <source>
        <dbReference type="Google" id="ProtNLM"/>
    </source>
</evidence>